<dbReference type="PANTHER" id="PTHR11188">
    <property type="entry name" value="ARRESTIN DOMAIN CONTAINING PROTEIN"/>
    <property type="match status" value="1"/>
</dbReference>
<dbReference type="GO" id="GO:0005737">
    <property type="term" value="C:cytoplasm"/>
    <property type="evidence" value="ECO:0007669"/>
    <property type="project" value="TreeGrafter"/>
</dbReference>
<keyword evidence="6" id="KW-1185">Reference proteome</keyword>
<dbReference type="GO" id="GO:0015031">
    <property type="term" value="P:protein transport"/>
    <property type="evidence" value="ECO:0007669"/>
    <property type="project" value="TreeGrafter"/>
</dbReference>
<evidence type="ECO:0000313" key="5">
    <source>
        <dbReference type="EMBL" id="CAD0097503.1"/>
    </source>
</evidence>
<dbReference type="EMBL" id="CAIJEO010000008">
    <property type="protein sequence ID" value="CAD0097503.1"/>
    <property type="molecule type" value="Genomic_DNA"/>
</dbReference>
<evidence type="ECO:0000313" key="6">
    <source>
        <dbReference type="Proteomes" id="UP000714618"/>
    </source>
</evidence>
<feature type="compositionally biased region" description="Polar residues" evidence="3">
    <location>
        <begin position="404"/>
        <end position="416"/>
    </location>
</feature>
<dbReference type="AlphaFoldDB" id="A0A9N8PIZ6"/>
<evidence type="ECO:0000256" key="3">
    <source>
        <dbReference type="SAM" id="MobiDB-lite"/>
    </source>
</evidence>
<dbReference type="InterPro" id="IPR011021">
    <property type="entry name" value="Arrestin-like_N"/>
</dbReference>
<comment type="similarity">
    <text evidence="1">Belongs to the arrestin family.</text>
</comment>
<protein>
    <recommendedName>
        <fullName evidence="4">Arrestin-like N-terminal domain-containing protein</fullName>
    </recommendedName>
</protein>
<dbReference type="InterPro" id="IPR014752">
    <property type="entry name" value="Arrestin-like_C"/>
</dbReference>
<dbReference type="Pfam" id="PF00339">
    <property type="entry name" value="Arrestin_N"/>
    <property type="match status" value="1"/>
</dbReference>
<dbReference type="InterPro" id="IPR050357">
    <property type="entry name" value="Arrestin_domain-protein"/>
</dbReference>
<dbReference type="OrthoDB" id="2333384at2759"/>
<dbReference type="InterPro" id="IPR014756">
    <property type="entry name" value="Ig_E-set"/>
</dbReference>
<name>A0A9N8PIZ6_9PEZI</name>
<feature type="domain" description="Arrestin-like N-terminal" evidence="4">
    <location>
        <begin position="22"/>
        <end position="112"/>
    </location>
</feature>
<organism evidence="5 6">
    <name type="scientific">Aureobasidium mustum</name>
    <dbReference type="NCBI Taxonomy" id="2773714"/>
    <lineage>
        <taxon>Eukaryota</taxon>
        <taxon>Fungi</taxon>
        <taxon>Dikarya</taxon>
        <taxon>Ascomycota</taxon>
        <taxon>Pezizomycotina</taxon>
        <taxon>Dothideomycetes</taxon>
        <taxon>Dothideomycetidae</taxon>
        <taxon>Dothideales</taxon>
        <taxon>Saccotheciaceae</taxon>
        <taxon>Aureobasidium</taxon>
    </lineage>
</organism>
<feature type="compositionally biased region" description="Basic and acidic residues" evidence="3">
    <location>
        <begin position="436"/>
        <end position="446"/>
    </location>
</feature>
<gene>
    <name evidence="5" type="ORF">AWRI4233_LOCUS6327</name>
</gene>
<reference evidence="5" key="1">
    <citation type="submission" date="2020-06" db="EMBL/GenBank/DDBJ databases">
        <authorList>
            <person name="Onetto C."/>
        </authorList>
    </citation>
    <scope>NUCLEOTIDE SEQUENCE</scope>
</reference>
<proteinExistence type="inferred from homology"/>
<dbReference type="CDD" id="cd22952">
    <property type="entry name" value="ART10-like"/>
    <property type="match status" value="1"/>
</dbReference>
<dbReference type="SUPFAM" id="SSF81296">
    <property type="entry name" value="E set domains"/>
    <property type="match status" value="1"/>
</dbReference>
<evidence type="ECO:0000259" key="4">
    <source>
        <dbReference type="Pfam" id="PF00339"/>
    </source>
</evidence>
<feature type="region of interest" description="Disordered" evidence="3">
    <location>
        <begin position="396"/>
        <end position="446"/>
    </location>
</feature>
<dbReference type="Proteomes" id="UP000714618">
    <property type="component" value="Unassembled WGS sequence"/>
</dbReference>
<comment type="caution">
    <text evidence="5">The sequence shown here is derived from an EMBL/GenBank/DDBJ whole genome shotgun (WGS) entry which is preliminary data.</text>
</comment>
<evidence type="ECO:0000256" key="1">
    <source>
        <dbReference type="ARBA" id="ARBA00005298"/>
    </source>
</evidence>
<accession>A0A9N8PIZ6</accession>
<dbReference type="PANTHER" id="PTHR11188:SF17">
    <property type="entry name" value="FI21816P1"/>
    <property type="match status" value="1"/>
</dbReference>
<sequence length="446" mass="50497">MNKYSSEHIDIIVDTAPQGILGTFIPGQTISGKVIYKPTTQVDINHVVIICKGICFTEITERSGNNTISHYPEKIILFRNLDTIFRGPHTIPAGTYEWPFQFELPIRCNYSRKSHRRDNQYRLGDQELPPTFKLASENFSQPPEAQVSYKLKVKINPGSIIHTIKRAKELPVWSLSSTPLKPPVPLDSYSEGNGRFKSNSLRPTQHTFKEKMKHAFTSDASLKTPEINIAVQFKMPRCVSATQYMPVELACKYTKTGQNDPESPELILDGCTFSLKSYVNVRSSGTLSEHHDNGRETVLSHTIRGNQKLLSHDGSFIPVWEPIRLADMTSHVHRLVPTFSTWTITMWYKMIVKIRVRHVQTGHIWKFESKFPFEILPGEVEVPAYSKQQTSLVEAGPSELYPPQLQSDNQASSSSAGPPEFRDDLAPPSYNSGDVWRTEPNLKRAC</sequence>
<dbReference type="Gene3D" id="2.60.40.640">
    <property type="match status" value="1"/>
</dbReference>
<comment type="subunit">
    <text evidence="2">Interacts with hulA.</text>
</comment>
<evidence type="ECO:0000256" key="2">
    <source>
        <dbReference type="ARBA" id="ARBA00038766"/>
    </source>
</evidence>